<dbReference type="PANTHER" id="PTHR36766">
    <property type="entry name" value="PLANT BROAD-SPECTRUM MILDEW RESISTANCE PROTEIN RPW8"/>
    <property type="match status" value="1"/>
</dbReference>
<keyword evidence="1" id="KW-0611">Plant defense</keyword>
<evidence type="ECO:0000313" key="4">
    <source>
        <dbReference type="EMBL" id="KAF4386935.1"/>
    </source>
</evidence>
<evidence type="ECO:0000256" key="1">
    <source>
        <dbReference type="ARBA" id="ARBA00022821"/>
    </source>
</evidence>
<gene>
    <name evidence="4" type="ORF">F8388_006890</name>
    <name evidence="5" type="ORF">G4B88_019716</name>
</gene>
<dbReference type="GO" id="GO:0006952">
    <property type="term" value="P:defense response"/>
    <property type="evidence" value="ECO:0007669"/>
    <property type="project" value="UniProtKB-KW"/>
</dbReference>
<proteinExistence type="predicted"/>
<name>A0A7J6GVJ9_CANSA</name>
<dbReference type="SUPFAM" id="SSF52540">
    <property type="entry name" value="P-loop containing nucleoside triphosphate hydrolases"/>
    <property type="match status" value="1"/>
</dbReference>
<protein>
    <recommendedName>
        <fullName evidence="3">NB-ARC domain-containing protein</fullName>
    </recommendedName>
</protein>
<dbReference type="EMBL" id="JAATIQ010000029">
    <property type="protein sequence ID" value="KAF4397995.1"/>
    <property type="molecule type" value="Genomic_DNA"/>
</dbReference>
<dbReference type="Pfam" id="PF00931">
    <property type="entry name" value="NB-ARC"/>
    <property type="match status" value="1"/>
</dbReference>
<dbReference type="InterPro" id="IPR002182">
    <property type="entry name" value="NB-ARC"/>
</dbReference>
<dbReference type="InterPro" id="IPR027417">
    <property type="entry name" value="P-loop_NTPase"/>
</dbReference>
<dbReference type="Proteomes" id="UP000583929">
    <property type="component" value="Unassembled WGS sequence"/>
</dbReference>
<feature type="domain" description="NB-ARC" evidence="3">
    <location>
        <begin position="164"/>
        <end position="337"/>
    </location>
</feature>
<feature type="region of interest" description="Disordered" evidence="2">
    <location>
        <begin position="109"/>
        <end position="134"/>
    </location>
</feature>
<accession>A0A7J6GVJ9</accession>
<evidence type="ECO:0000256" key="2">
    <source>
        <dbReference type="SAM" id="MobiDB-lite"/>
    </source>
</evidence>
<evidence type="ECO:0000313" key="7">
    <source>
        <dbReference type="Proteomes" id="UP000583929"/>
    </source>
</evidence>
<dbReference type="EMBL" id="JAATIP010000041">
    <property type="protein sequence ID" value="KAF4386935.1"/>
    <property type="molecule type" value="Genomic_DNA"/>
</dbReference>
<dbReference type="PRINTS" id="PR00364">
    <property type="entry name" value="DISEASERSIST"/>
</dbReference>
<dbReference type="Proteomes" id="UP000525078">
    <property type="component" value="Unassembled WGS sequence"/>
</dbReference>
<dbReference type="AlphaFoldDB" id="A0A7J6GVJ9"/>
<sequence length="385" mass="43599">MERVIEEYLLDKLKRGLDGKESSNSSKIPMHSKFRHIHNSLEKLLSFSSTQPVKQQGQSSFKEKLYILNDLLTECQILSTKKRTIHFPYINIRIKLNKIKAELESALSQNGNVNPQPNGSANSSPNADISQRRTTPTTYRFVDSKIIHGFEEHLATLERLVVRQKSDEDDGYKAIAIVGTKGIGKTSLCAVIFDNEEVKKRFLPRVWVSMPTPSDEEYRKCPKRAIAKRILSSLGVEEVENHGLKGLICALRQELARKRYLIVLDQWYGDLSSSEGDSLGLEHGFPKGYGGTVIVTSRTERVAKQIFGDDKRTVIPLLPLTDADMCWAIFKQEVEKDEWDFSPSNIEELKQQVLERSGGIPLRAKVLGEFMHNQLPQSNNTTPTM</sequence>
<reference evidence="6 7" key="1">
    <citation type="journal article" date="2020" name="bioRxiv">
        <title>Sequence and annotation of 42 cannabis genomes reveals extensive copy number variation in cannabinoid synthesis and pathogen resistance genes.</title>
        <authorList>
            <person name="Mckernan K.J."/>
            <person name="Helbert Y."/>
            <person name="Kane L.T."/>
            <person name="Ebling H."/>
            <person name="Zhang L."/>
            <person name="Liu B."/>
            <person name="Eaton Z."/>
            <person name="Mclaughlin S."/>
            <person name="Kingan S."/>
            <person name="Baybayan P."/>
            <person name="Concepcion G."/>
            <person name="Jordan M."/>
            <person name="Riva A."/>
            <person name="Barbazuk W."/>
            <person name="Harkins T."/>
        </authorList>
    </citation>
    <scope>NUCLEOTIDE SEQUENCE [LARGE SCALE GENOMIC DNA]</scope>
    <source>
        <strain evidence="6 7">cv. Jamaican Lion 4</strain>
        <strain evidence="5">Father</strain>
        <strain evidence="4">Mother</strain>
        <tissue evidence="4">Leaf</tissue>
    </source>
</reference>
<dbReference type="PANTHER" id="PTHR36766:SF41">
    <property type="entry name" value="AAA+ ATPASE DOMAIN-CONTAINING PROTEIN"/>
    <property type="match status" value="1"/>
</dbReference>
<dbReference type="Gene3D" id="3.40.50.300">
    <property type="entry name" value="P-loop containing nucleotide triphosphate hydrolases"/>
    <property type="match status" value="1"/>
</dbReference>
<comment type="caution">
    <text evidence="4">The sequence shown here is derived from an EMBL/GenBank/DDBJ whole genome shotgun (WGS) entry which is preliminary data.</text>
</comment>
<evidence type="ECO:0000313" key="5">
    <source>
        <dbReference type="EMBL" id="KAF4397995.1"/>
    </source>
</evidence>
<organism evidence="4 6">
    <name type="scientific">Cannabis sativa</name>
    <name type="common">Hemp</name>
    <name type="synonym">Marijuana</name>
    <dbReference type="NCBI Taxonomy" id="3483"/>
    <lineage>
        <taxon>Eukaryota</taxon>
        <taxon>Viridiplantae</taxon>
        <taxon>Streptophyta</taxon>
        <taxon>Embryophyta</taxon>
        <taxon>Tracheophyta</taxon>
        <taxon>Spermatophyta</taxon>
        <taxon>Magnoliopsida</taxon>
        <taxon>eudicotyledons</taxon>
        <taxon>Gunneridae</taxon>
        <taxon>Pentapetalae</taxon>
        <taxon>rosids</taxon>
        <taxon>fabids</taxon>
        <taxon>Rosales</taxon>
        <taxon>Cannabaceae</taxon>
        <taxon>Cannabis</taxon>
    </lineage>
</organism>
<evidence type="ECO:0000259" key="3">
    <source>
        <dbReference type="Pfam" id="PF00931"/>
    </source>
</evidence>
<keyword evidence="7" id="KW-1185">Reference proteome</keyword>
<evidence type="ECO:0000313" key="6">
    <source>
        <dbReference type="Proteomes" id="UP000525078"/>
    </source>
</evidence>
<dbReference type="GO" id="GO:0043531">
    <property type="term" value="F:ADP binding"/>
    <property type="evidence" value="ECO:0007669"/>
    <property type="project" value="InterPro"/>
</dbReference>